<feature type="transmembrane region" description="Helical" evidence="1">
    <location>
        <begin position="52"/>
        <end position="73"/>
    </location>
</feature>
<sequence length="179" mass="19039">MYDTVAALSGWLVPIVVVSVPLYAALRGVAVYESFVEGARDGFDTAVRLIPHLVGMMAAIAVFRASGALDLLLDWIRPALDKVGVPAETAPLALLRPLTGSGSLAFVVELMRQHGADSLVARIASTVQGSTETTLYVITVYLGAVGIRNGRYALKVGLMSDVVGFFASVWICRWVFGPT</sequence>
<dbReference type="Pfam" id="PF07670">
    <property type="entry name" value="Gate"/>
    <property type="match status" value="1"/>
</dbReference>
<evidence type="ECO:0000313" key="3">
    <source>
        <dbReference type="EMBL" id="PDO10169.1"/>
    </source>
</evidence>
<dbReference type="PANTHER" id="PTHR35793">
    <property type="entry name" value="INNER MEMBRANE PROTEIN YJIG"/>
    <property type="match status" value="1"/>
</dbReference>
<reference evidence="3 4" key="1">
    <citation type="submission" date="2016-12" db="EMBL/GenBank/DDBJ databases">
        <title>Candidatus Reconcilibacillus cellulovorans genome.</title>
        <authorList>
            <person name="Kolinko S."/>
            <person name="Wu Y.-W."/>
            <person name="Tachea F."/>
            <person name="Denzel E."/>
            <person name="Hiras J."/>
            <person name="Baecker N."/>
            <person name="Chan L.J."/>
            <person name="Eichorst S.A."/>
            <person name="Frey D."/>
            <person name="Adams P.D."/>
            <person name="Pray T."/>
            <person name="Tanjore D."/>
            <person name="Petzold C.J."/>
            <person name="Gladden J.M."/>
            <person name="Simmons B.A."/>
            <person name="Singer S.W."/>
        </authorList>
    </citation>
    <scope>NUCLEOTIDE SEQUENCE [LARGE SCALE GENOMIC DNA]</scope>
    <source>
        <strain evidence="3">JTherm</strain>
    </source>
</reference>
<evidence type="ECO:0000313" key="4">
    <source>
        <dbReference type="Proteomes" id="UP000243688"/>
    </source>
</evidence>
<evidence type="ECO:0000256" key="1">
    <source>
        <dbReference type="SAM" id="Phobius"/>
    </source>
</evidence>
<dbReference type="Proteomes" id="UP000243688">
    <property type="component" value="Unassembled WGS sequence"/>
</dbReference>
<dbReference type="EMBL" id="MOXJ01000018">
    <property type="protein sequence ID" value="PDO10169.1"/>
    <property type="molecule type" value="Genomic_DNA"/>
</dbReference>
<dbReference type="GO" id="GO:0005886">
    <property type="term" value="C:plasma membrane"/>
    <property type="evidence" value="ECO:0007669"/>
    <property type="project" value="TreeGrafter"/>
</dbReference>
<dbReference type="InterPro" id="IPR052549">
    <property type="entry name" value="SpmB"/>
</dbReference>
<proteinExistence type="predicted"/>
<dbReference type="PANTHER" id="PTHR35793:SF2">
    <property type="entry name" value="INNER MEMBRANE PROTEIN YJIG"/>
    <property type="match status" value="1"/>
</dbReference>
<dbReference type="AlphaFoldDB" id="A0A2A6E026"/>
<organism evidence="3 4">
    <name type="scientific">Candidatus Reconcilbacillus cellulovorans</name>
    <dbReference type="NCBI Taxonomy" id="1906605"/>
    <lineage>
        <taxon>Bacteria</taxon>
        <taxon>Bacillati</taxon>
        <taxon>Bacillota</taxon>
        <taxon>Bacilli</taxon>
        <taxon>Bacillales</taxon>
        <taxon>Paenibacillaceae</taxon>
        <taxon>Candidatus Reconcilbacillus</taxon>
    </lineage>
</organism>
<keyword evidence="1" id="KW-0812">Transmembrane</keyword>
<feature type="domain" description="Nucleoside transporter/FeoB GTPase Gate" evidence="2">
    <location>
        <begin position="47"/>
        <end position="147"/>
    </location>
</feature>
<dbReference type="InterPro" id="IPR011642">
    <property type="entry name" value="Gate_dom"/>
</dbReference>
<keyword evidence="1" id="KW-1133">Transmembrane helix</keyword>
<feature type="transmembrane region" description="Helical" evidence="1">
    <location>
        <begin position="12"/>
        <end position="32"/>
    </location>
</feature>
<comment type="caution">
    <text evidence="3">The sequence shown here is derived from an EMBL/GenBank/DDBJ whole genome shotgun (WGS) entry which is preliminary data.</text>
</comment>
<keyword evidence="1" id="KW-0472">Membrane</keyword>
<protein>
    <submittedName>
        <fullName evidence="3">Spore maturation protein</fullName>
    </submittedName>
</protein>
<gene>
    <name evidence="3" type="ORF">BLM47_08505</name>
</gene>
<accession>A0A2A6E026</accession>
<name>A0A2A6E026_9BACL</name>
<evidence type="ECO:0000259" key="2">
    <source>
        <dbReference type="Pfam" id="PF07670"/>
    </source>
</evidence>